<accession>A0A2N7VWS9</accession>
<dbReference type="Proteomes" id="UP000235616">
    <property type="component" value="Unassembled WGS sequence"/>
</dbReference>
<evidence type="ECO:0000256" key="1">
    <source>
        <dbReference type="SAM" id="Phobius"/>
    </source>
</evidence>
<reference evidence="2 3" key="1">
    <citation type="submission" date="2018-01" db="EMBL/GenBank/DDBJ databases">
        <title>Whole genome analyses suggest that Burkholderia sensu lato contains two further novel genera in the rhizoxinica-symbiotica group Mycetohabitans gen. nov., and Trinickia gen. nov.: implications for the evolution of diazotrophy and nodulation in the Burkholderiaceae.</title>
        <authorList>
            <person name="Estrada-de los Santos P."/>
            <person name="Palmer M."/>
            <person name="Chavez-Ramirez B."/>
            <person name="Beukes C."/>
            <person name="Steenkamp E.T."/>
            <person name="Hirsch A.M."/>
            <person name="Manyaka P."/>
            <person name="Maluk M."/>
            <person name="Lafos M."/>
            <person name="Crook M."/>
            <person name="Gross E."/>
            <person name="Simon M.F."/>
            <person name="Bueno dos Reis Junior F."/>
            <person name="Poole P.S."/>
            <person name="Venter S.N."/>
            <person name="James E.K."/>
        </authorList>
    </citation>
    <scope>NUCLEOTIDE SEQUENCE [LARGE SCALE GENOMIC DNA]</scope>
    <source>
        <strain evidence="2 3">GIMN1.004</strain>
    </source>
</reference>
<sequence>MKRFLLRFAATVVLTFPIGWVLGSLDWFWTLAKSPVGHQVLGWAAKPFEPFEPLDGENYDNPVVVVMLVFSFAIAAAVVWGSSALYRVKHRSN</sequence>
<dbReference type="OrthoDB" id="9858024at2"/>
<keyword evidence="1" id="KW-0472">Membrane</keyword>
<comment type="caution">
    <text evidence="2">The sequence shown here is derived from an EMBL/GenBank/DDBJ whole genome shotgun (WGS) entry which is preliminary data.</text>
</comment>
<organism evidence="2 3">
    <name type="scientific">Trinickia dabaoshanensis</name>
    <dbReference type="NCBI Taxonomy" id="564714"/>
    <lineage>
        <taxon>Bacteria</taxon>
        <taxon>Pseudomonadati</taxon>
        <taxon>Pseudomonadota</taxon>
        <taxon>Betaproteobacteria</taxon>
        <taxon>Burkholderiales</taxon>
        <taxon>Burkholderiaceae</taxon>
        <taxon>Trinickia</taxon>
    </lineage>
</organism>
<dbReference type="EMBL" id="PNYA01000005">
    <property type="protein sequence ID" value="PMS21583.1"/>
    <property type="molecule type" value="Genomic_DNA"/>
</dbReference>
<evidence type="ECO:0000313" key="3">
    <source>
        <dbReference type="Proteomes" id="UP000235616"/>
    </source>
</evidence>
<keyword evidence="3" id="KW-1185">Reference proteome</keyword>
<dbReference type="RefSeq" id="WP_102644649.1">
    <property type="nucleotide sequence ID" value="NZ_PNYA01000005.1"/>
</dbReference>
<keyword evidence="1" id="KW-0812">Transmembrane</keyword>
<gene>
    <name evidence="2" type="ORF">C0Z18_06875</name>
</gene>
<keyword evidence="1" id="KW-1133">Transmembrane helix</keyword>
<evidence type="ECO:0000313" key="2">
    <source>
        <dbReference type="EMBL" id="PMS21583.1"/>
    </source>
</evidence>
<feature type="transmembrane region" description="Helical" evidence="1">
    <location>
        <begin position="63"/>
        <end position="86"/>
    </location>
</feature>
<dbReference type="AlphaFoldDB" id="A0A2N7VWS9"/>
<proteinExistence type="predicted"/>
<name>A0A2N7VWS9_9BURK</name>
<protein>
    <submittedName>
        <fullName evidence="2">Uncharacterized protein</fullName>
    </submittedName>
</protein>